<feature type="compositionally biased region" description="Polar residues" evidence="2">
    <location>
        <begin position="1332"/>
        <end position="1342"/>
    </location>
</feature>
<dbReference type="GO" id="GO:0006893">
    <property type="term" value="P:Golgi to plasma membrane transport"/>
    <property type="evidence" value="ECO:0007669"/>
    <property type="project" value="TreeGrafter"/>
</dbReference>
<comment type="caution">
    <text evidence="4">The sequence shown here is derived from an EMBL/GenBank/DDBJ whole genome shotgun (WGS) entry which is preliminary data.</text>
</comment>
<evidence type="ECO:0000259" key="3">
    <source>
        <dbReference type="PROSITE" id="PS51741"/>
    </source>
</evidence>
<dbReference type="PROSITE" id="PS51741">
    <property type="entry name" value="F_BAR"/>
    <property type="match status" value="1"/>
</dbReference>
<evidence type="ECO:0000313" key="5">
    <source>
        <dbReference type="Proteomes" id="UP000327013"/>
    </source>
</evidence>
<sequence length="1406" mass="156337">MTRPTRSPLAPTGEPTTVLSLPQSLTRVSCYNAFSRLDMRVQVTIPGSVESYCIDERGEKRVASERLWLETYLCSVLRAYSYADDGTGEQVRKVVGCRRFNPITSTEAEHKFLDAAERLFWEGWQLGSDPEIQVPNNVSNHLTAGLINYIDTTGRYASGINLFEKLRTRDPEIASLLAQVYLAADEEVKAVQLLHESIEHLPMNWALLDTQARFCQSKGRSDLALEIAKRAVVAAPTEFRTWSRLAEIYISLEDYDLALLTLNSCPMFTYQDKDAPRPPPTDRIQLPIMPETMCDEMDNAVDADPEAVDPSLRKLVAGSFKGTFQKAYILLTEIVKKIGWDQLLKTRSQVFVMEEEYRHERQGDSRSPSAQGTNGVNGASSNASTTAINGASKDEAIPKPSHTVTSEEVHGQHDELQAGPADPAHTQYTSYRHKRLCERWLENLIMVLYEDLRMFTIWRTEAAQYRRENVPFRKTAEEWEVLADLGRRLHYEREAFEASQQCLGIKFSTKAMEGVRKSWEKDGNVRDIVGAVVRQICWQYRWYSEIRHVFRCHVRNSKTEILKHQTNSLTVANNFWGKEDAGVSPLLERMHHAKVTSDELKGFYAARTAIEEDYAKKLLALARKPLGSCEAGTLRMSLDVVRGEVDSMGKAHQNIAQQMRTELDEQLAAFAGGMKERRKIVQTGIEKLHKLKTQQNTTVSKARDRFEQDCLKIKGYLAQGHMVMGQEERKNKAKLEKTQIQLSTSQNEYEAAVKILEETTGRWNRDWKAACDKFQDLEEERIDFMKSSLWSFANIASTVCVSDDAACEKIRLSLEDCDVEKDICTFIKTTGTGQEIPDPPRFINFCRGDINDAASDVSADDGAYSVAQFQRTMNPAFRSSSPQPSTFESHNDPHSDLAQEMSRELHASAESTPRRSGQQPMQSSMNSRHGDDYHVMSLDDYAHDGTADFGPPPAINGSDLSSVQSPGERPISRDSHSDYSNPTSFSSQEPSLVSSSPTKQYKPSSNGVAEPEKKKSGFFQNRSPFKRKSKGDLKQPQSSNRNTWAASSPTKGTPSRHYGEKRSVSPEPVDPRASFQLNVGNNVFDVASPDAKRSPQKSSNTGDDLDPIAQALADLKGVGKQSSVRMSADSYAGMKNPQGSGTASSSATSTMRGRPRSGTQAAPPPSYDQGPINHLGAPQPAFTSKQMQQTTQKYTEQKQSMFNTPSRYGQNQDRSQPSSQARVTPQSRPGTRGGPSPSDRAPSPSPYRATSPRPGMGNLPRAASPNPYLPDGGREQQQMQPQQQSRPRANSTSPMKQGHAGMDMRRSASPQPQFSRSAGDERNGSMAMQLAPVNNHSNNGPPQQGGYGSMPRGRPMSSYGGSNQGGPAPGFDGRQRSKSMANGRQYTRDGRPILHFGKSCLLDYGQ</sequence>
<dbReference type="InterPro" id="IPR015374">
    <property type="entry name" value="ChAPs"/>
</dbReference>
<evidence type="ECO:0000256" key="2">
    <source>
        <dbReference type="SAM" id="MobiDB-lite"/>
    </source>
</evidence>
<evidence type="ECO:0000313" key="4">
    <source>
        <dbReference type="EMBL" id="KAB8339090.1"/>
    </source>
</evidence>
<feature type="compositionally biased region" description="Low complexity" evidence="2">
    <location>
        <begin position="984"/>
        <end position="996"/>
    </location>
</feature>
<dbReference type="Proteomes" id="UP000327013">
    <property type="component" value="Unassembled WGS sequence"/>
</dbReference>
<dbReference type="FunFam" id="1.20.1270.60:FF:000045">
    <property type="entry name" value="Cell division control protein"/>
    <property type="match status" value="1"/>
</dbReference>
<dbReference type="Gene3D" id="1.25.40.10">
    <property type="entry name" value="Tetratricopeptide repeat domain"/>
    <property type="match status" value="1"/>
</dbReference>
<feature type="region of interest" description="Disordered" evidence="2">
    <location>
        <begin position="875"/>
        <end position="1406"/>
    </location>
</feature>
<feature type="compositionally biased region" description="Polar residues" evidence="2">
    <location>
        <begin position="875"/>
        <end position="888"/>
    </location>
</feature>
<feature type="compositionally biased region" description="Polar residues" evidence="2">
    <location>
        <begin position="997"/>
        <end position="1007"/>
    </location>
</feature>
<feature type="compositionally biased region" description="Basic and acidic residues" evidence="2">
    <location>
        <begin position="405"/>
        <end position="416"/>
    </location>
</feature>
<gene>
    <name evidence="4" type="ORF">FH972_022026</name>
</gene>
<reference evidence="4 5" key="1">
    <citation type="submission" date="2019-06" db="EMBL/GenBank/DDBJ databases">
        <title>A chromosomal-level reference genome of Carpinus fangiana (Coryloideae, Betulaceae).</title>
        <authorList>
            <person name="Yang X."/>
            <person name="Wang Z."/>
            <person name="Zhang L."/>
            <person name="Hao G."/>
            <person name="Liu J."/>
            <person name="Yang Y."/>
        </authorList>
    </citation>
    <scope>NUCLEOTIDE SEQUENCE [LARGE SCALE GENOMIC DNA]</scope>
    <source>
        <strain evidence="4">Cfa_2016G</strain>
        <tissue evidence="4">Leaf</tissue>
    </source>
</reference>
<feature type="compositionally biased region" description="Polar residues" evidence="2">
    <location>
        <begin position="1035"/>
        <end position="1053"/>
    </location>
</feature>
<organism evidence="4 5">
    <name type="scientific">Carpinus fangiana</name>
    <dbReference type="NCBI Taxonomy" id="176857"/>
    <lineage>
        <taxon>Eukaryota</taxon>
        <taxon>Viridiplantae</taxon>
        <taxon>Streptophyta</taxon>
        <taxon>Embryophyta</taxon>
        <taxon>Tracheophyta</taxon>
        <taxon>Spermatophyta</taxon>
        <taxon>Magnoliopsida</taxon>
        <taxon>eudicotyledons</taxon>
        <taxon>Gunneridae</taxon>
        <taxon>Pentapetalae</taxon>
        <taxon>rosids</taxon>
        <taxon>fabids</taxon>
        <taxon>Fagales</taxon>
        <taxon>Betulaceae</taxon>
        <taxon>Carpinus</taxon>
    </lineage>
</organism>
<dbReference type="SUPFAM" id="SSF48452">
    <property type="entry name" value="TPR-like"/>
    <property type="match status" value="1"/>
</dbReference>
<dbReference type="Pfam" id="PF09295">
    <property type="entry name" value="ChAPs"/>
    <property type="match status" value="1"/>
</dbReference>
<feature type="domain" description="F-BAR" evidence="3">
    <location>
        <begin position="569"/>
        <end position="822"/>
    </location>
</feature>
<dbReference type="InterPro" id="IPR027267">
    <property type="entry name" value="AH/BAR_dom_sf"/>
</dbReference>
<proteinExistence type="predicted"/>
<dbReference type="PANTHER" id="PTHR31975">
    <property type="entry name" value="BUD SITE SELECTION PROTEIN 7-RELATED"/>
    <property type="match status" value="1"/>
</dbReference>
<feature type="compositionally biased region" description="Low complexity" evidence="2">
    <location>
        <begin position="1185"/>
        <end position="1199"/>
    </location>
</feature>
<feature type="compositionally biased region" description="Polar residues" evidence="2">
    <location>
        <begin position="1200"/>
        <end position="1229"/>
    </location>
</feature>
<keyword evidence="5" id="KW-1185">Reference proteome</keyword>
<dbReference type="CDD" id="cd07651">
    <property type="entry name" value="F-BAR_PombeCdc15_like"/>
    <property type="match status" value="1"/>
</dbReference>
<dbReference type="SMART" id="SM00055">
    <property type="entry name" value="FCH"/>
    <property type="match status" value="1"/>
</dbReference>
<feature type="compositionally biased region" description="Polar residues" evidence="2">
    <location>
        <begin position="365"/>
        <end position="389"/>
    </location>
</feature>
<name>A0A5N6KRE2_9ROSI</name>
<accession>A0A5N6KRE2</accession>
<keyword evidence="1" id="KW-0175">Coiled coil</keyword>
<dbReference type="InterPro" id="IPR001060">
    <property type="entry name" value="FCH_dom"/>
</dbReference>
<dbReference type="InterPro" id="IPR031160">
    <property type="entry name" value="F_BAR_dom"/>
</dbReference>
<dbReference type="OrthoDB" id="1921455at2759"/>
<feature type="region of interest" description="Disordered" evidence="2">
    <location>
        <begin position="358"/>
        <end position="425"/>
    </location>
</feature>
<dbReference type="SUPFAM" id="SSF103657">
    <property type="entry name" value="BAR/IMD domain-like"/>
    <property type="match status" value="1"/>
</dbReference>
<evidence type="ECO:0000256" key="1">
    <source>
        <dbReference type="PROSITE-ProRule" id="PRU01077"/>
    </source>
</evidence>
<dbReference type="Pfam" id="PF00611">
    <property type="entry name" value="FCH"/>
    <property type="match status" value="1"/>
</dbReference>
<dbReference type="EMBL" id="VIBQ01000010">
    <property type="protein sequence ID" value="KAB8339090.1"/>
    <property type="molecule type" value="Genomic_DNA"/>
</dbReference>
<feature type="compositionally biased region" description="Polar residues" evidence="2">
    <location>
        <begin position="909"/>
        <end position="927"/>
    </location>
</feature>
<feature type="compositionally biased region" description="Basic and acidic residues" evidence="2">
    <location>
        <begin position="889"/>
        <end position="907"/>
    </location>
</feature>
<dbReference type="GO" id="GO:0034044">
    <property type="term" value="C:exomer complex"/>
    <property type="evidence" value="ECO:0007669"/>
    <property type="project" value="UniProtKB-ARBA"/>
</dbReference>
<dbReference type="PANTHER" id="PTHR31975:SF1">
    <property type="entry name" value="BUD SITE SELECTION PROTEIN 7-RELATED"/>
    <property type="match status" value="1"/>
</dbReference>
<feature type="compositionally biased region" description="Polar residues" evidence="2">
    <location>
        <begin position="1285"/>
        <end position="1295"/>
    </location>
</feature>
<dbReference type="Gene3D" id="1.20.1270.60">
    <property type="entry name" value="Arfaptin homology (AH) domain/BAR domain"/>
    <property type="match status" value="1"/>
</dbReference>
<feature type="compositionally biased region" description="Low complexity" evidence="2">
    <location>
        <begin position="1139"/>
        <end position="1150"/>
    </location>
</feature>
<dbReference type="InterPro" id="IPR011990">
    <property type="entry name" value="TPR-like_helical_dom_sf"/>
</dbReference>
<protein>
    <recommendedName>
        <fullName evidence="3">F-BAR domain-containing protein</fullName>
    </recommendedName>
</protein>